<evidence type="ECO:0000256" key="9">
    <source>
        <dbReference type="ARBA" id="ARBA00022842"/>
    </source>
</evidence>
<dbReference type="Gene3D" id="1.10.8.750">
    <property type="entry name" value="Phosphoribosylformylglycinamidine synthase, linker domain"/>
    <property type="match status" value="1"/>
</dbReference>
<feature type="domain" description="FGAR-AT PurM N-terminal-like" evidence="15">
    <location>
        <begin position="624"/>
        <end position="778"/>
    </location>
</feature>
<evidence type="ECO:0000256" key="3">
    <source>
        <dbReference type="ARBA" id="ARBA00012747"/>
    </source>
</evidence>
<dbReference type="PANTHER" id="PTHR10099:SF1">
    <property type="entry name" value="PHOSPHORIBOSYLFORMYLGLYCINAMIDINE SYNTHASE"/>
    <property type="match status" value="1"/>
</dbReference>
<organism evidence="16 17">
    <name type="scientific">Candidatus Lloydbacteria bacterium RIFCSPHIGHO2_02_FULL_51_22</name>
    <dbReference type="NCBI Taxonomy" id="1798663"/>
    <lineage>
        <taxon>Bacteria</taxon>
        <taxon>Candidatus Lloydiibacteriota</taxon>
    </lineage>
</organism>
<dbReference type="CDD" id="cd02204">
    <property type="entry name" value="PurL_repeat2"/>
    <property type="match status" value="1"/>
</dbReference>
<evidence type="ECO:0000256" key="6">
    <source>
        <dbReference type="ARBA" id="ARBA00022741"/>
    </source>
</evidence>
<dbReference type="InterPro" id="IPR010073">
    <property type="entry name" value="PurL_large"/>
</dbReference>
<protein>
    <recommendedName>
        <fullName evidence="3 11">Phosphoribosylformylglycinamidine synthase</fullName>
        <ecNumber evidence="3 11">6.3.5.3</ecNumber>
    </recommendedName>
</protein>
<dbReference type="InterPro" id="IPR036921">
    <property type="entry name" value="PurM-like_N_sf"/>
</dbReference>
<feature type="domain" description="PurM-like C-terminal" evidence="12">
    <location>
        <begin position="807"/>
        <end position="942"/>
    </location>
</feature>
<dbReference type="InterPro" id="IPR036604">
    <property type="entry name" value="PurS-like_sf"/>
</dbReference>
<feature type="domain" description="PurM-like C-terminal" evidence="12">
    <location>
        <begin position="413"/>
        <end position="564"/>
    </location>
</feature>
<evidence type="ECO:0000313" key="17">
    <source>
        <dbReference type="Proteomes" id="UP000178099"/>
    </source>
</evidence>
<evidence type="ECO:0000313" key="16">
    <source>
        <dbReference type="EMBL" id="OGZ09465.1"/>
    </source>
</evidence>
<dbReference type="UniPathway" id="UPA00074">
    <property type="reaction ID" value="UER00128"/>
</dbReference>
<comment type="caution">
    <text evidence="16">The sequence shown here is derived from an EMBL/GenBank/DDBJ whole genome shotgun (WGS) entry which is preliminary data.</text>
</comment>
<dbReference type="Pfam" id="PF22689">
    <property type="entry name" value="FGAR-AT_PurM_N-like"/>
    <property type="match status" value="1"/>
</dbReference>
<evidence type="ECO:0000256" key="1">
    <source>
        <dbReference type="ARBA" id="ARBA00004920"/>
    </source>
</evidence>
<evidence type="ECO:0000256" key="7">
    <source>
        <dbReference type="ARBA" id="ARBA00022755"/>
    </source>
</evidence>
<dbReference type="GO" id="GO:0046872">
    <property type="term" value="F:metal ion binding"/>
    <property type="evidence" value="ECO:0007669"/>
    <property type="project" value="UniProtKB-KW"/>
</dbReference>
<evidence type="ECO:0000259" key="15">
    <source>
        <dbReference type="Pfam" id="PF22689"/>
    </source>
</evidence>
<dbReference type="InterPro" id="IPR010918">
    <property type="entry name" value="PurM-like_C_dom"/>
</dbReference>
<evidence type="ECO:0000259" key="14">
    <source>
        <dbReference type="Pfam" id="PF18076"/>
    </source>
</evidence>
<dbReference type="SMART" id="SM01211">
    <property type="entry name" value="GATase_5"/>
    <property type="match status" value="1"/>
</dbReference>
<keyword evidence="6" id="KW-0547">Nucleotide-binding</keyword>
<keyword evidence="4" id="KW-0436">Ligase</keyword>
<dbReference type="SUPFAM" id="SSF109736">
    <property type="entry name" value="FGAM synthase PurL, linker domain"/>
    <property type="match status" value="1"/>
</dbReference>
<dbReference type="GO" id="GO:0006189">
    <property type="term" value="P:'de novo' IMP biosynthetic process"/>
    <property type="evidence" value="ECO:0007669"/>
    <property type="project" value="UniProtKB-UniRule"/>
</dbReference>
<dbReference type="SUPFAM" id="SSF55326">
    <property type="entry name" value="PurM N-terminal domain-like"/>
    <property type="match status" value="2"/>
</dbReference>
<sequence>MLLRFFRIGKGDFGHEECFYIETERELTADETKLFQWLITEPLGVVSRHGFLDDSDNKIIEIGPRLSVETPFSSGAVLICRAIGLPVRRVEKSVRVWRSPLGEETVRMDMDPMTEMVYEKPIQSFDSGQKPEPVRIVPLLAQGEDALRKENTALGLGMDEWDIVYYTSLFKKLGRDPTTVELFQLGNANSEHSRHWYFRGIQILDGKEMPESLMDLVKKPLALARRNSITAFHDNAGVIRGTGVPSFSPVKPGTPSVFGVENVLQHITATAETHNHPTLIAPRPGAETGAGGRIRDNRAVGRGGLVHAGLAGYCVGNLHIPKFPIPGETSSSGTLSRVTASPLEILIEGSNGISDYGNKIGEPLIGGFCRSFGLNIQGALREFRKPVLYTAGLGRVRDEHVQKKHPEAGAMCVVRIGGPAYRIGVGGGSASSMIHGNQSETLDFKSVQRGDAEMENRANRVIQACAELGEKNPIESIHDQGAGGPSNVITELVAPEGGIVNVRNISVGDATMSVLELWVAEYQEGYGLLIRPKHLNLFKKICAREHVNCEVLGSVTGTGDIVVRDSWHDSEPVHLSLSDILSEMPPKRFASERKHEVFPPLSLPRALTVALAARRVFLLPQVGSKGFLVRKVDRSVTGLVVRQQCCGPTQVPVADAAVTADGYFGTSGAVTALGEQPVKMLVSPAKGARMAVAEMLTNLAGVKISALEDVKCRANWMWAAKRPHEGAALYDAAQSMSTFMCALGIAVDGGKDSLSMATMSDGNLVVSPGELVIMGYAPVPTIEKIVTPDLKGGTAGFHSIIAMIDLGLGKNRLGGGGLAQTFGQTGSEEDIPDIDTPGLLVRAFKAIQKMVDQNAITAYHDRSDGGLFTTVAEMCISGNRGVHLTFDEGTDTIARLFNEEAGMVFEYRPKKGEAVRRILQKFGIPLKKIGITTHEKNLRITIGTKDVFREKLSTVRGWWEETSSRLERLQSAEATAEAEHKNPESGTAPGYRLSFVPKESWCEQRRRRMPRVAILREEGTNGDREMAAAFHLAGFEACDITMSDLREGRPKTLGGFRGLVFPGGFSYADVFGSAKGWAGQILWNERMKEMFTRFYEREDTFSLGVCNGFQLMAWLGWLPWNISEEPSQVRLVENTSGRFESRWVGVRIPKSPSILFTGMADSVLGIYVAHGEGRMLVRDPSVTARVEAEGLVPMVYVDETGTATEKYPWNPNGSPSGWAGLCSPCGRHTGVMPHIERSFQKWQWPWMPERFRGLKSSPWMRVFQNAKTWCTRN</sequence>
<dbReference type="Pfam" id="PF13507">
    <property type="entry name" value="GATase_5"/>
    <property type="match status" value="1"/>
</dbReference>
<dbReference type="Gene3D" id="3.30.1330.10">
    <property type="entry name" value="PurM-like, N-terminal domain"/>
    <property type="match status" value="2"/>
</dbReference>
<dbReference type="Pfam" id="PF18072">
    <property type="entry name" value="FGAR-AT_linker"/>
    <property type="match status" value="1"/>
</dbReference>
<evidence type="ECO:0000256" key="2">
    <source>
        <dbReference type="ARBA" id="ARBA00008608"/>
    </source>
</evidence>
<dbReference type="SUPFAM" id="SSF56042">
    <property type="entry name" value="PurM C-terminal domain-like"/>
    <property type="match status" value="2"/>
</dbReference>
<dbReference type="Gene3D" id="3.90.650.10">
    <property type="entry name" value="PurM-like C-terminal domain"/>
    <property type="match status" value="2"/>
</dbReference>
<dbReference type="FunFam" id="3.90.650.10:FF:000024">
    <property type="entry name" value="Phosphoribosylformylglycinamidine synthase"/>
    <property type="match status" value="1"/>
</dbReference>
<dbReference type="Proteomes" id="UP000178099">
    <property type="component" value="Unassembled WGS sequence"/>
</dbReference>
<dbReference type="Pfam" id="PF18076">
    <property type="entry name" value="FGAR-AT_N"/>
    <property type="match status" value="1"/>
</dbReference>
<dbReference type="EC" id="6.3.5.3" evidence="3 11"/>
<dbReference type="GO" id="GO:0005737">
    <property type="term" value="C:cytoplasm"/>
    <property type="evidence" value="ECO:0007669"/>
    <property type="project" value="TreeGrafter"/>
</dbReference>
<dbReference type="InterPro" id="IPR029062">
    <property type="entry name" value="Class_I_gatase-like"/>
</dbReference>
<comment type="pathway">
    <text evidence="1">Purine metabolism; IMP biosynthesis via de novo pathway; 5-amino-1-(5-phospho-D-ribosyl)imidazole from N(2)-formyl-N(1)-(5-phospho-D-ribosyl)glycinamide: step 1/2.</text>
</comment>
<evidence type="ECO:0000256" key="5">
    <source>
        <dbReference type="ARBA" id="ARBA00022723"/>
    </source>
</evidence>
<evidence type="ECO:0000259" key="13">
    <source>
        <dbReference type="Pfam" id="PF18072"/>
    </source>
</evidence>
<evidence type="ECO:0000259" key="12">
    <source>
        <dbReference type="Pfam" id="PF02769"/>
    </source>
</evidence>
<dbReference type="InterPro" id="IPR041609">
    <property type="entry name" value="PurL_linker"/>
</dbReference>
<gene>
    <name evidence="16" type="ORF">A3D67_02580</name>
</gene>
<dbReference type="InterPro" id="IPR036676">
    <property type="entry name" value="PurM-like_C_sf"/>
</dbReference>
<keyword evidence="5" id="KW-0479">Metal-binding</keyword>
<dbReference type="InterPro" id="IPR040707">
    <property type="entry name" value="FGAR-AT_N"/>
</dbReference>
<dbReference type="GO" id="GO:0004642">
    <property type="term" value="F:phosphoribosylformylglycinamidine synthase activity"/>
    <property type="evidence" value="ECO:0007669"/>
    <property type="project" value="UniProtKB-UniRule"/>
</dbReference>
<dbReference type="SUPFAM" id="SSF52317">
    <property type="entry name" value="Class I glutamine amidotransferase-like"/>
    <property type="match status" value="1"/>
</dbReference>
<dbReference type="AlphaFoldDB" id="A0A1G2D761"/>
<dbReference type="NCBIfam" id="NF003672">
    <property type="entry name" value="PRK05297.1"/>
    <property type="match status" value="1"/>
</dbReference>
<dbReference type="CDD" id="cd01740">
    <property type="entry name" value="GATase1_FGAR_AT"/>
    <property type="match status" value="1"/>
</dbReference>
<name>A0A1G2D761_9BACT</name>
<keyword evidence="7" id="KW-0658">Purine biosynthesis</keyword>
<dbReference type="GO" id="GO:0005524">
    <property type="term" value="F:ATP binding"/>
    <property type="evidence" value="ECO:0007669"/>
    <property type="project" value="UniProtKB-KW"/>
</dbReference>
<accession>A0A1G2D761</accession>
<keyword evidence="9" id="KW-0460">Magnesium</keyword>
<comment type="similarity">
    <text evidence="2">In the N-terminal section; belongs to the FGAMS family.</text>
</comment>
<dbReference type="SUPFAM" id="SSF82697">
    <property type="entry name" value="PurS-like"/>
    <property type="match status" value="1"/>
</dbReference>
<dbReference type="PANTHER" id="PTHR10099">
    <property type="entry name" value="PHOSPHORIBOSYLFORMYLGLYCINAMIDINE SYNTHASE"/>
    <property type="match status" value="1"/>
</dbReference>
<dbReference type="PROSITE" id="PS51273">
    <property type="entry name" value="GATASE_TYPE_1"/>
    <property type="match status" value="1"/>
</dbReference>
<evidence type="ECO:0000256" key="10">
    <source>
        <dbReference type="ARBA" id="ARBA00022962"/>
    </source>
</evidence>
<dbReference type="Pfam" id="PF02769">
    <property type="entry name" value="AIRS_C"/>
    <property type="match status" value="2"/>
</dbReference>
<evidence type="ECO:0000256" key="11">
    <source>
        <dbReference type="NCBIfam" id="TIGR01735"/>
    </source>
</evidence>
<reference evidence="16 17" key="1">
    <citation type="journal article" date="2016" name="Nat. Commun.">
        <title>Thousands of microbial genomes shed light on interconnected biogeochemical processes in an aquifer system.</title>
        <authorList>
            <person name="Anantharaman K."/>
            <person name="Brown C.T."/>
            <person name="Hug L.A."/>
            <person name="Sharon I."/>
            <person name="Castelle C.J."/>
            <person name="Probst A.J."/>
            <person name="Thomas B.C."/>
            <person name="Singh A."/>
            <person name="Wilkins M.J."/>
            <person name="Karaoz U."/>
            <person name="Brodie E.L."/>
            <person name="Williams K.H."/>
            <person name="Hubbard S.S."/>
            <person name="Banfield J.F."/>
        </authorList>
    </citation>
    <scope>NUCLEOTIDE SEQUENCE [LARGE SCALE GENOMIC DNA]</scope>
</reference>
<feature type="domain" description="Phosphoribosylformylglycinamidine synthase N-terminal" evidence="14">
    <location>
        <begin position="17"/>
        <end position="120"/>
    </location>
</feature>
<dbReference type="EMBL" id="MHLN01000051">
    <property type="protein sequence ID" value="OGZ09465.1"/>
    <property type="molecule type" value="Genomic_DNA"/>
</dbReference>
<keyword evidence="10" id="KW-0315">Glutamine amidotransferase</keyword>
<dbReference type="Gene3D" id="3.40.50.880">
    <property type="match status" value="1"/>
</dbReference>
<evidence type="ECO:0000256" key="4">
    <source>
        <dbReference type="ARBA" id="ARBA00022598"/>
    </source>
</evidence>
<dbReference type="NCBIfam" id="TIGR01735">
    <property type="entry name" value="FGAM_synt"/>
    <property type="match status" value="1"/>
</dbReference>
<feature type="domain" description="Phosphoribosylformylglycinamidine synthase linker" evidence="13">
    <location>
        <begin position="147"/>
        <end position="195"/>
    </location>
</feature>
<dbReference type="InterPro" id="IPR055181">
    <property type="entry name" value="FGAR-AT_PurM_N-like"/>
</dbReference>
<evidence type="ECO:0000256" key="8">
    <source>
        <dbReference type="ARBA" id="ARBA00022840"/>
    </source>
</evidence>
<proteinExistence type="inferred from homology"/>
<keyword evidence="8" id="KW-0067">ATP-binding</keyword>